<dbReference type="EMBL" id="JBHDLJ010000005">
    <property type="protein sequence ID" value="MFB0834678.1"/>
    <property type="molecule type" value="Genomic_DNA"/>
</dbReference>
<accession>A0ABV4UM07</accession>
<dbReference type="Pfam" id="PF00248">
    <property type="entry name" value="Aldo_ket_red"/>
    <property type="match status" value="1"/>
</dbReference>
<feature type="domain" description="NADP-dependent oxidoreductase" evidence="2">
    <location>
        <begin position="31"/>
        <end position="294"/>
    </location>
</feature>
<dbReference type="InterPro" id="IPR050791">
    <property type="entry name" value="Aldo-Keto_reductase"/>
</dbReference>
<keyword evidence="1" id="KW-0560">Oxidoreductase</keyword>
<sequence length="309" mass="33245">MTHTSEPSTPMPTAAAATATIDLKDLGTVHRLGFGAMRIVGDGVWGEPRDPARAVAVVRRAVELGVDFIDTADSYGPDVSERIIAEALHPYPEGVRVATKAGFTRQGPNRWIPVGRPEYLRQQAELSLRKLGVETLDLLQLHRIDPKVDRDEQFAELAALQAEGKVRALGLSQVSVEEIEAASRHFTVSTVQNRYNLTDRSAEDVLEFCGERGIGFIPWAPMSAGELARTGGPVDRAAARLGATASVIALAWLLRRSPVMMPIPGTGSVDHLEDNMAAAALHLDDVTFAELDEAGRAAAEAARTRDGGR</sequence>
<keyword evidence="4" id="KW-1185">Reference proteome</keyword>
<dbReference type="RefSeq" id="WP_373971847.1">
    <property type="nucleotide sequence ID" value="NZ_JBHDLJ010000005.1"/>
</dbReference>
<dbReference type="InterPro" id="IPR036812">
    <property type="entry name" value="NAD(P)_OxRdtase_dom_sf"/>
</dbReference>
<dbReference type="CDD" id="cd19088">
    <property type="entry name" value="AKR_AKR13B1"/>
    <property type="match status" value="1"/>
</dbReference>
<proteinExistence type="predicted"/>
<evidence type="ECO:0000313" key="3">
    <source>
        <dbReference type="EMBL" id="MFB0834678.1"/>
    </source>
</evidence>
<dbReference type="InterPro" id="IPR023210">
    <property type="entry name" value="NADP_OxRdtase_dom"/>
</dbReference>
<evidence type="ECO:0000256" key="1">
    <source>
        <dbReference type="ARBA" id="ARBA00023002"/>
    </source>
</evidence>
<dbReference type="PANTHER" id="PTHR43625">
    <property type="entry name" value="AFLATOXIN B1 ALDEHYDE REDUCTASE"/>
    <property type="match status" value="1"/>
</dbReference>
<comment type="caution">
    <text evidence="3">The sequence shown here is derived from an EMBL/GenBank/DDBJ whole genome shotgun (WGS) entry which is preliminary data.</text>
</comment>
<dbReference type="SUPFAM" id="SSF51430">
    <property type="entry name" value="NAD(P)-linked oxidoreductase"/>
    <property type="match status" value="1"/>
</dbReference>
<dbReference type="Gene3D" id="3.20.20.100">
    <property type="entry name" value="NADP-dependent oxidoreductase domain"/>
    <property type="match status" value="1"/>
</dbReference>
<organism evidence="3 4">
    <name type="scientific">Arthrobacter halodurans</name>
    <dbReference type="NCBI Taxonomy" id="516699"/>
    <lineage>
        <taxon>Bacteria</taxon>
        <taxon>Bacillati</taxon>
        <taxon>Actinomycetota</taxon>
        <taxon>Actinomycetes</taxon>
        <taxon>Micrococcales</taxon>
        <taxon>Micrococcaceae</taxon>
        <taxon>Arthrobacter</taxon>
    </lineage>
</organism>
<dbReference type="PANTHER" id="PTHR43625:SF40">
    <property type="entry name" value="ALDO-KETO REDUCTASE YAKC [NADP(+)]"/>
    <property type="match status" value="1"/>
</dbReference>
<dbReference type="Proteomes" id="UP001575652">
    <property type="component" value="Unassembled WGS sequence"/>
</dbReference>
<gene>
    <name evidence="3" type="ORF">ACETWP_08770</name>
</gene>
<name>A0ABV4UM07_9MICC</name>
<evidence type="ECO:0000313" key="4">
    <source>
        <dbReference type="Proteomes" id="UP001575652"/>
    </source>
</evidence>
<protein>
    <submittedName>
        <fullName evidence="3">Aldo/keto reductase</fullName>
    </submittedName>
</protein>
<evidence type="ECO:0000259" key="2">
    <source>
        <dbReference type="Pfam" id="PF00248"/>
    </source>
</evidence>
<reference evidence="3 4" key="1">
    <citation type="submission" date="2024-09" db="EMBL/GenBank/DDBJ databases">
        <authorList>
            <person name="Salinas-Garcia M.A."/>
            <person name="Prieme A."/>
        </authorList>
    </citation>
    <scope>NUCLEOTIDE SEQUENCE [LARGE SCALE GENOMIC DNA]</scope>
    <source>
        <strain evidence="3 4">DSM 21081</strain>
    </source>
</reference>